<comment type="caution">
    <text evidence="3">The sequence shown here is derived from an EMBL/GenBank/DDBJ whole genome shotgun (WGS) entry which is preliminary data.</text>
</comment>
<feature type="domain" description="Trehalase-like N-terminal" evidence="2">
    <location>
        <begin position="3"/>
        <end position="219"/>
    </location>
</feature>
<evidence type="ECO:0000313" key="4">
    <source>
        <dbReference type="Proteomes" id="UP000644147"/>
    </source>
</evidence>
<evidence type="ECO:0000259" key="2">
    <source>
        <dbReference type="Pfam" id="PF19291"/>
    </source>
</evidence>
<proteinExistence type="predicted"/>
<dbReference type="Pfam" id="PF19291">
    <property type="entry name" value="TREH_N"/>
    <property type="match status" value="1"/>
</dbReference>
<gene>
    <name evidence="3" type="ORF">I5M27_06605</name>
</gene>
<evidence type="ECO:0000259" key="1">
    <source>
        <dbReference type="Pfam" id="PF00723"/>
    </source>
</evidence>
<dbReference type="Gene3D" id="1.50.10.10">
    <property type="match status" value="1"/>
</dbReference>
<accession>A0ABS1C1X9</accession>
<dbReference type="InterPro" id="IPR012341">
    <property type="entry name" value="6hp_glycosidase-like_sf"/>
</dbReference>
<dbReference type="EMBL" id="JAEHFX010000002">
    <property type="protein sequence ID" value="MBK0402648.1"/>
    <property type="molecule type" value="Genomic_DNA"/>
</dbReference>
<dbReference type="Proteomes" id="UP000644147">
    <property type="component" value="Unassembled WGS sequence"/>
</dbReference>
<feature type="domain" description="GH15-like" evidence="1">
    <location>
        <begin position="230"/>
        <end position="594"/>
    </location>
</feature>
<dbReference type="GO" id="GO:0016787">
    <property type="term" value="F:hydrolase activity"/>
    <property type="evidence" value="ECO:0007669"/>
    <property type="project" value="UniProtKB-KW"/>
</dbReference>
<keyword evidence="3" id="KW-0378">Hydrolase</keyword>
<dbReference type="PANTHER" id="PTHR31616:SF0">
    <property type="entry name" value="GLUCAN 1,4-ALPHA-GLUCOSIDASE"/>
    <property type="match status" value="1"/>
</dbReference>
<keyword evidence="4" id="KW-1185">Reference proteome</keyword>
<dbReference type="Pfam" id="PF00723">
    <property type="entry name" value="Glyco_hydro_15"/>
    <property type="match status" value="1"/>
</dbReference>
<name>A0ABS1C1X9_9BACT</name>
<organism evidence="3 4">
    <name type="scientific">Adhaeribacter terrigena</name>
    <dbReference type="NCBI Taxonomy" id="2793070"/>
    <lineage>
        <taxon>Bacteria</taxon>
        <taxon>Pseudomonadati</taxon>
        <taxon>Bacteroidota</taxon>
        <taxon>Cytophagia</taxon>
        <taxon>Cytophagales</taxon>
        <taxon>Hymenobacteraceae</taxon>
        <taxon>Adhaeribacter</taxon>
    </lineage>
</organism>
<evidence type="ECO:0000313" key="3">
    <source>
        <dbReference type="EMBL" id="MBK0402648.1"/>
    </source>
</evidence>
<dbReference type="SUPFAM" id="SSF48208">
    <property type="entry name" value="Six-hairpin glycosidases"/>
    <property type="match status" value="1"/>
</dbReference>
<dbReference type="InterPro" id="IPR008928">
    <property type="entry name" value="6-hairpin_glycosidase_sf"/>
</dbReference>
<dbReference type="InterPro" id="IPR011613">
    <property type="entry name" value="GH15-like"/>
</dbReference>
<dbReference type="PANTHER" id="PTHR31616">
    <property type="entry name" value="TREHALASE"/>
    <property type="match status" value="1"/>
</dbReference>
<protein>
    <submittedName>
        <fullName evidence="3">Glycoside hydrolase family 15 protein</fullName>
    </submittedName>
</protein>
<dbReference type="InterPro" id="IPR045582">
    <property type="entry name" value="Trehalase-like_N"/>
</dbReference>
<reference evidence="3 4" key="1">
    <citation type="submission" date="2020-12" db="EMBL/GenBank/DDBJ databases">
        <title>Bacterial novel species Adhaeribacter sp. BT258 isolated from soil.</title>
        <authorList>
            <person name="Jung H.-Y."/>
        </authorList>
    </citation>
    <scope>NUCLEOTIDE SEQUENCE [LARGE SCALE GENOMIC DNA]</scope>
    <source>
        <strain evidence="3 4">BT258</strain>
    </source>
</reference>
<dbReference type="RefSeq" id="WP_200505388.1">
    <property type="nucleotide sequence ID" value="NZ_JAEHFX010000002.1"/>
</dbReference>
<sequence length="609" mass="68201">MAAKLSDYALIGNSRAAALVSNKGSVDWCCLPEFDSPAIFAALLDPDFGGHFSLAPTETFTSSQNYLPDSNVVETRFRSGSGEARLLDAFVALSEAEKARSLFPDHEILRVLEIISGEVEFRMEYVPRVFYGKEAATLEDHRKLGIQVLWKEHIYTLLSTLENGIIIRSKTNDQAAATFSLRAGERVIFSLSYSSQSPAIVPELKETALKRLQLTNQYWENWIKQCKYQGVYQHMVKRSALTLKLLAHAPSGAIIAAPTTSLPEELGGERNWDYRFCWLRDASFTTRVLVKLGFEEEAHAYMDWILHATRLTQPELQVVYSVFGHSFLQERTLSWLAGFGKSRPVRIGNGAHDQFQLDVYGEVLDAVYEYAPLAKGFARDSRKFLLGLGEIICRQWNQPDNGIWEVRSENTHHTHSKVMAWVGLDRLIKLAEKYNWKEAPLARYRAISLKIRSEVEAYGFNEALGSYTRAFNGGTLDASSLVFPLMGYCSADSPRMLSTIRKIKEQLTNRDLVYRYKHVDDGLQGGEGAFGICNFWLAENLVLAGEIREAQTVFEALLQYASPAGLLAEEFDPATGALLGNYPQGFTHIGLICTALTLNEALTGKETAK</sequence>